<evidence type="ECO:0000313" key="8">
    <source>
        <dbReference type="Proteomes" id="UP000005222"/>
    </source>
</evidence>
<feature type="transmembrane region" description="Helical" evidence="5">
    <location>
        <begin position="87"/>
        <end position="104"/>
    </location>
</feature>
<dbReference type="GO" id="GO:0000329">
    <property type="term" value="C:fungal-type vacuole membrane"/>
    <property type="evidence" value="ECO:0007669"/>
    <property type="project" value="TreeGrafter"/>
</dbReference>
<feature type="transmembrane region" description="Helical" evidence="5">
    <location>
        <begin position="337"/>
        <end position="355"/>
    </location>
</feature>
<sequence length="479" mass="53543">MSHIHNLVGHLNRYLPSTNHWLVLFSSVPVAIATGTLFVYSVYGTQLAEKCDLTAKQTADLNIGATIGTAIGGLASGHVTDTYGTQLPMLFSCISISLGYRWLYDLYNRGEESTMLELWLAMFLIGCGSVSGYFSSIKAVALHFPNYRSTAQSVTIASFAISSMLFSLISSIAFNGDVKRFLFFLHISSGLLLFIGFLFIRIEDHYDIVKNPDEEDSQALLQQDTDESPSVRRMSSIESLKTSPLKKTLSHPVFWCHYILLAVIQGLGQMYIYCVGYVVKAVHYYYTTTFPDESNPSLHTLQASQVSVVAISSFLGRLSSGPSSDYIVGKLHLQRHWILVAGLSVMLVGHLMNLVDMKAFFTSLHGANAMLTLVSVLIGFSYGYSFTCYPAIVADMFNMKNYSFIWGLMYSSTVFGLMVMTKVFGHFYDKNTNDWDDNLQDYVCAKASLCYDDAFKITSFACLLVLVSMLLYIYFRRQN</sequence>
<reference evidence="8" key="2">
    <citation type="journal article" date="2012" name="G3 (Bethesda)">
        <title>Pichia sorbitophila, an interspecies yeast hybrid reveals early steps of genome resolution following polyploidization.</title>
        <authorList>
            <person name="Leh Louis V."/>
            <person name="Despons L."/>
            <person name="Friedrich A."/>
            <person name="Martin T."/>
            <person name="Durrens P."/>
            <person name="Casaregola S."/>
            <person name="Neuveglise C."/>
            <person name="Fairhead C."/>
            <person name="Marck C."/>
            <person name="Cruz J.A."/>
            <person name="Straub M.L."/>
            <person name="Kugler V."/>
            <person name="Sacerdot C."/>
            <person name="Uzunov Z."/>
            <person name="Thierry A."/>
            <person name="Weiss S."/>
            <person name="Bleykasten C."/>
            <person name="De Montigny J."/>
            <person name="Jacques N."/>
            <person name="Jung P."/>
            <person name="Lemaire M."/>
            <person name="Mallet S."/>
            <person name="Morel G."/>
            <person name="Richard G.F."/>
            <person name="Sarkar A."/>
            <person name="Savel G."/>
            <person name="Schacherer J."/>
            <person name="Seret M.L."/>
            <person name="Talla E."/>
            <person name="Samson G."/>
            <person name="Jubin C."/>
            <person name="Poulain J."/>
            <person name="Vacherie B."/>
            <person name="Barbe V."/>
            <person name="Pelletier E."/>
            <person name="Sherman D.J."/>
            <person name="Westhof E."/>
            <person name="Weissenbach J."/>
            <person name="Baret P.V."/>
            <person name="Wincker P."/>
            <person name="Gaillardin C."/>
            <person name="Dujon B."/>
            <person name="Souciet J.L."/>
        </authorList>
    </citation>
    <scope>NUCLEOTIDE SEQUENCE [LARGE SCALE GENOMIC DNA]</scope>
    <source>
        <strain evidence="8">ATCC MYA-4447 / BCRC 22081 / CBS 7064 / NBRC 10061 / NRRL Y-12695</strain>
    </source>
</reference>
<feature type="transmembrane region" description="Helical" evidence="5">
    <location>
        <begin position="457"/>
        <end position="475"/>
    </location>
</feature>
<evidence type="ECO:0000256" key="5">
    <source>
        <dbReference type="SAM" id="Phobius"/>
    </source>
</evidence>
<organism evidence="7 8">
    <name type="scientific">Pichia sorbitophila (strain ATCC MYA-4447 / BCRC 22081 / CBS 7064 / NBRC 10061 / NRRL Y-12695)</name>
    <name type="common">Hybrid yeast</name>
    <dbReference type="NCBI Taxonomy" id="559304"/>
    <lineage>
        <taxon>Eukaryota</taxon>
        <taxon>Fungi</taxon>
        <taxon>Dikarya</taxon>
        <taxon>Ascomycota</taxon>
        <taxon>Saccharomycotina</taxon>
        <taxon>Pichiomycetes</taxon>
        <taxon>Debaryomycetaceae</taxon>
        <taxon>Millerozyma</taxon>
    </lineage>
</organism>
<feature type="transmembrane region" description="Helical" evidence="5">
    <location>
        <begin position="21"/>
        <end position="43"/>
    </location>
</feature>
<dbReference type="Gene3D" id="1.20.1250.20">
    <property type="entry name" value="MFS general substrate transporter like domains"/>
    <property type="match status" value="2"/>
</dbReference>
<comment type="subcellular location">
    <subcellularLocation>
        <location evidence="1">Membrane</location>
        <topology evidence="1">Multi-pass membrane protein</topology>
    </subcellularLocation>
</comment>
<dbReference type="SUPFAM" id="SSF103473">
    <property type="entry name" value="MFS general substrate transporter"/>
    <property type="match status" value="1"/>
</dbReference>
<feature type="transmembrane region" description="Helical" evidence="5">
    <location>
        <begin position="154"/>
        <end position="175"/>
    </location>
</feature>
<dbReference type="Proteomes" id="UP000005222">
    <property type="component" value="Chromosome L"/>
</dbReference>
<dbReference type="PANTHER" id="PTHR21576:SF166">
    <property type="entry name" value="ADR278WP"/>
    <property type="match status" value="1"/>
</dbReference>
<dbReference type="AlphaFoldDB" id="G8Y7H1"/>
<feature type="transmembrane region" description="Helical" evidence="5">
    <location>
        <begin position="116"/>
        <end position="134"/>
    </location>
</feature>
<dbReference type="HOGENOM" id="CLU_012596_0_1_1"/>
<feature type="transmembrane region" description="Helical" evidence="5">
    <location>
        <begin position="367"/>
        <end position="392"/>
    </location>
</feature>
<dbReference type="InParanoid" id="G8Y7H1"/>
<dbReference type="Pfam" id="PF07690">
    <property type="entry name" value="MFS_1"/>
    <property type="match status" value="1"/>
</dbReference>
<dbReference type="eggNOG" id="ENOG502RWDV">
    <property type="taxonomic scope" value="Eukaryota"/>
</dbReference>
<dbReference type="InterPro" id="IPR011701">
    <property type="entry name" value="MFS"/>
</dbReference>
<evidence type="ECO:0000256" key="1">
    <source>
        <dbReference type="ARBA" id="ARBA00004141"/>
    </source>
</evidence>
<evidence type="ECO:0000313" key="7">
    <source>
        <dbReference type="EMBL" id="CCE84551.1"/>
    </source>
</evidence>
<dbReference type="EMBL" id="FO082049">
    <property type="protein sequence ID" value="CCE83520.1"/>
    <property type="molecule type" value="Genomic_DNA"/>
</dbReference>
<reference evidence="7" key="1">
    <citation type="submission" date="2011-10" db="EMBL/GenBank/DDBJ databases">
        <authorList>
            <person name="Genoscope - CEA"/>
        </authorList>
    </citation>
    <scope>NUCLEOTIDE SEQUENCE</scope>
</reference>
<keyword evidence="8" id="KW-1185">Reference proteome</keyword>
<evidence type="ECO:0000256" key="4">
    <source>
        <dbReference type="ARBA" id="ARBA00023136"/>
    </source>
</evidence>
<feature type="transmembrane region" description="Helical" evidence="5">
    <location>
        <begin position="181"/>
        <end position="200"/>
    </location>
</feature>
<keyword evidence="3 5" id="KW-1133">Transmembrane helix</keyword>
<evidence type="ECO:0000313" key="6">
    <source>
        <dbReference type="EMBL" id="CCE83520.1"/>
    </source>
</evidence>
<evidence type="ECO:0000256" key="3">
    <source>
        <dbReference type="ARBA" id="ARBA00022989"/>
    </source>
</evidence>
<dbReference type="STRING" id="559304.G8Y7H1"/>
<dbReference type="OrthoDB" id="410267at2759"/>
<gene>
    <name evidence="7" type="primary">Piso0_004098</name>
    <name evidence="6" type="ORF">GNLVRS01_PISO0K09404g</name>
    <name evidence="7" type="ORF">GNLVRS01_PISO0L09405g</name>
</gene>
<dbReference type="FunCoup" id="G8Y7H1">
    <property type="interactions" value="142"/>
</dbReference>
<dbReference type="EMBL" id="FO082048">
    <property type="protein sequence ID" value="CCE84551.1"/>
    <property type="molecule type" value="Genomic_DNA"/>
</dbReference>
<accession>G8Y7H1</accession>
<evidence type="ECO:0000256" key="2">
    <source>
        <dbReference type="ARBA" id="ARBA00022692"/>
    </source>
</evidence>
<feature type="transmembrane region" description="Helical" evidence="5">
    <location>
        <begin position="404"/>
        <end position="428"/>
    </location>
</feature>
<dbReference type="InterPro" id="IPR036259">
    <property type="entry name" value="MFS_trans_sf"/>
</dbReference>
<proteinExistence type="predicted"/>
<dbReference type="GO" id="GO:0022857">
    <property type="term" value="F:transmembrane transporter activity"/>
    <property type="evidence" value="ECO:0007669"/>
    <property type="project" value="InterPro"/>
</dbReference>
<dbReference type="Proteomes" id="UP000005222">
    <property type="component" value="Chromosome K"/>
</dbReference>
<dbReference type="PANTHER" id="PTHR21576">
    <property type="entry name" value="UNCHARACTERIZED NODULIN-LIKE PROTEIN"/>
    <property type="match status" value="1"/>
</dbReference>
<feature type="transmembrane region" description="Helical" evidence="5">
    <location>
        <begin position="255"/>
        <end position="279"/>
    </location>
</feature>
<keyword evidence="2 5" id="KW-0812">Transmembrane</keyword>
<name>G8Y7H1_PICSO</name>
<protein>
    <submittedName>
        <fullName evidence="7">Piso0_004098 protein</fullName>
    </submittedName>
</protein>
<keyword evidence="4 5" id="KW-0472">Membrane</keyword>